<dbReference type="PROSITE" id="PS00086">
    <property type="entry name" value="CYTOCHROME_P450"/>
    <property type="match status" value="1"/>
</dbReference>
<dbReference type="PRINTS" id="PR00385">
    <property type="entry name" value="P450"/>
</dbReference>
<sequence>MTDSAVQETPTLAPPMISGAKPDTGHFEEFCLNPAPFLMRCHEECGEVSSFDLAGLKTTLLVGEEAHEAVYRAPDSQLSAAQAYQLMVPVFGQGIQYGAPPAIERQQLKIQAAGLRHDRMVLYAPIIAKEVREWIADWPDQGEDDFYERFTDLTLKTSTHCLMGADFRATMGDEFRGLYHDLEMSVDPAGLADPHKHGAMAERRDIARARLSELIGERVTKRKEALARGEEFHDMFQHYLDATYADGTALTDHEIAGMVVWFMFAGHHTSGNTSSWVLVELARHPELMAEIVAELDDLLGDSDDVTFQALREMPKMDAFLDEVLRLHAPLVTLTRRVMHDFHYKDYLIEAGGNVMVSPYVAHRLPELYEDPLVFNPKRTFPDGAFAYLPFGGGRHKCVGNAFALLQVKTIFAYLLRKFEFELSQPAEYYRDIMPSLILRPSDPCRLRFRRRVR</sequence>
<keyword evidence="8" id="KW-1185">Reference proteome</keyword>
<dbReference type="Pfam" id="PF00067">
    <property type="entry name" value="p450"/>
    <property type="match status" value="1"/>
</dbReference>
<dbReference type="CDD" id="cd11042">
    <property type="entry name" value="CYP51-like"/>
    <property type="match status" value="1"/>
</dbReference>
<reference evidence="7 8" key="1">
    <citation type="submission" date="2013-09" db="EMBL/GenBank/DDBJ databases">
        <title>Whole genome shotgun sequence of Novosphingobium tardaugens NBRC 16725.</title>
        <authorList>
            <person name="Isaki S."/>
            <person name="Hosoyama A."/>
            <person name="Tsuchikane K."/>
            <person name="Katsumata H."/>
            <person name="Ando Y."/>
            <person name="Yamazaki S."/>
            <person name="Fujita N."/>
        </authorList>
    </citation>
    <scope>NUCLEOTIDE SEQUENCE [LARGE SCALE GENOMIC DNA]</scope>
    <source>
        <strain evidence="7 8">NBRC 16725</strain>
    </source>
</reference>
<keyword evidence="6" id="KW-0560">Oxidoreductase</keyword>
<dbReference type="InterPro" id="IPR036396">
    <property type="entry name" value="Cyt_P450_sf"/>
</dbReference>
<dbReference type="InterPro" id="IPR002403">
    <property type="entry name" value="Cyt_P450_E_grp-IV"/>
</dbReference>
<dbReference type="AlphaFoldDB" id="U2YA94"/>
<gene>
    <name evidence="7" type="primary">cyp51</name>
    <name evidence="7" type="ORF">NT2_08_00730</name>
</gene>
<dbReference type="eggNOG" id="COG2124">
    <property type="taxonomic scope" value="Bacteria"/>
</dbReference>
<evidence type="ECO:0000313" key="7">
    <source>
        <dbReference type="EMBL" id="GAD50286.1"/>
    </source>
</evidence>
<dbReference type="InterPro" id="IPR001128">
    <property type="entry name" value="Cyt_P450"/>
</dbReference>
<evidence type="ECO:0000313" key="8">
    <source>
        <dbReference type="Proteomes" id="UP000016568"/>
    </source>
</evidence>
<dbReference type="PANTHER" id="PTHR24304:SF2">
    <property type="entry name" value="24-HYDROXYCHOLESTEROL 7-ALPHA-HYDROXYLASE"/>
    <property type="match status" value="1"/>
</dbReference>
<dbReference type="GO" id="GO:0020037">
    <property type="term" value="F:heme binding"/>
    <property type="evidence" value="ECO:0007669"/>
    <property type="project" value="InterPro"/>
</dbReference>
<accession>U2YA94</accession>
<evidence type="ECO:0000256" key="2">
    <source>
        <dbReference type="ARBA" id="ARBA00022617"/>
    </source>
</evidence>
<dbReference type="PANTHER" id="PTHR24304">
    <property type="entry name" value="CYTOCHROME P450 FAMILY 7"/>
    <property type="match status" value="1"/>
</dbReference>
<dbReference type="Proteomes" id="UP000016568">
    <property type="component" value="Unassembled WGS sequence"/>
</dbReference>
<feature type="binding site" description="axial binding residue" evidence="5">
    <location>
        <position position="397"/>
    </location>
    <ligand>
        <name>heme</name>
        <dbReference type="ChEBI" id="CHEBI:30413"/>
    </ligand>
    <ligandPart>
        <name>Fe</name>
        <dbReference type="ChEBI" id="CHEBI:18248"/>
    </ligandPart>
</feature>
<dbReference type="Gene3D" id="1.10.630.10">
    <property type="entry name" value="Cytochrome P450"/>
    <property type="match status" value="1"/>
</dbReference>
<evidence type="ECO:0000256" key="3">
    <source>
        <dbReference type="ARBA" id="ARBA00022723"/>
    </source>
</evidence>
<comment type="similarity">
    <text evidence="1 6">Belongs to the cytochrome P450 family.</text>
</comment>
<comment type="cofactor">
    <cofactor evidence="5">
        <name>heme</name>
        <dbReference type="ChEBI" id="CHEBI:30413"/>
    </cofactor>
</comment>
<protein>
    <submittedName>
        <fullName evidence="7">Cytochrome P450 51</fullName>
    </submittedName>
</protein>
<dbReference type="GO" id="GO:0016705">
    <property type="term" value="F:oxidoreductase activity, acting on paired donors, with incorporation or reduction of molecular oxygen"/>
    <property type="evidence" value="ECO:0007669"/>
    <property type="project" value="InterPro"/>
</dbReference>
<dbReference type="EMBL" id="BASZ01000008">
    <property type="protein sequence ID" value="GAD50286.1"/>
    <property type="molecule type" value="Genomic_DNA"/>
</dbReference>
<evidence type="ECO:0000256" key="4">
    <source>
        <dbReference type="ARBA" id="ARBA00023004"/>
    </source>
</evidence>
<dbReference type="GO" id="GO:0005506">
    <property type="term" value="F:iron ion binding"/>
    <property type="evidence" value="ECO:0007669"/>
    <property type="project" value="InterPro"/>
</dbReference>
<keyword evidence="3 5" id="KW-0479">Metal-binding</keyword>
<evidence type="ECO:0000256" key="5">
    <source>
        <dbReference type="PIRSR" id="PIRSR602403-1"/>
    </source>
</evidence>
<dbReference type="GO" id="GO:0004497">
    <property type="term" value="F:monooxygenase activity"/>
    <property type="evidence" value="ECO:0007669"/>
    <property type="project" value="UniProtKB-KW"/>
</dbReference>
<proteinExistence type="inferred from homology"/>
<dbReference type="RefSeq" id="WP_021691104.1">
    <property type="nucleotide sequence ID" value="NZ_BASZ01000008.1"/>
</dbReference>
<dbReference type="PRINTS" id="PR00465">
    <property type="entry name" value="EP450IV"/>
</dbReference>
<evidence type="ECO:0000256" key="1">
    <source>
        <dbReference type="ARBA" id="ARBA00010617"/>
    </source>
</evidence>
<evidence type="ECO:0000256" key="6">
    <source>
        <dbReference type="RuleBase" id="RU000461"/>
    </source>
</evidence>
<dbReference type="InterPro" id="IPR050529">
    <property type="entry name" value="CYP450_sterol_14alpha_dmase"/>
</dbReference>
<dbReference type="SUPFAM" id="SSF48264">
    <property type="entry name" value="Cytochrome P450"/>
    <property type="match status" value="1"/>
</dbReference>
<name>U2YA94_9SPHN</name>
<keyword evidence="2 5" id="KW-0349">Heme</keyword>
<comment type="caution">
    <text evidence="7">The sequence shown here is derived from an EMBL/GenBank/DDBJ whole genome shotgun (WGS) entry which is preliminary data.</text>
</comment>
<dbReference type="InterPro" id="IPR017972">
    <property type="entry name" value="Cyt_P450_CS"/>
</dbReference>
<organism evidence="7 8">
    <name type="scientific">Caenibius tardaugens NBRC 16725</name>
    <dbReference type="NCBI Taxonomy" id="1219035"/>
    <lineage>
        <taxon>Bacteria</taxon>
        <taxon>Pseudomonadati</taxon>
        <taxon>Pseudomonadota</taxon>
        <taxon>Alphaproteobacteria</taxon>
        <taxon>Sphingomonadales</taxon>
        <taxon>Erythrobacteraceae</taxon>
        <taxon>Caenibius</taxon>
    </lineage>
</organism>
<keyword evidence="6" id="KW-0503">Monooxygenase</keyword>
<keyword evidence="4 5" id="KW-0408">Iron</keyword>